<evidence type="ECO:0000313" key="2">
    <source>
        <dbReference type="Proteomes" id="UP000314294"/>
    </source>
</evidence>
<protein>
    <submittedName>
        <fullName evidence="1">Uncharacterized protein</fullName>
    </submittedName>
</protein>
<dbReference type="Proteomes" id="UP000314294">
    <property type="component" value="Unassembled WGS sequence"/>
</dbReference>
<keyword evidence="2" id="KW-1185">Reference proteome</keyword>
<name>A0A4Z2I117_9TELE</name>
<comment type="caution">
    <text evidence="1">The sequence shown here is derived from an EMBL/GenBank/DDBJ whole genome shotgun (WGS) entry which is preliminary data.</text>
</comment>
<dbReference type="EMBL" id="SRLO01000147">
    <property type="protein sequence ID" value="TNN71598.1"/>
    <property type="molecule type" value="Genomic_DNA"/>
</dbReference>
<dbReference type="AlphaFoldDB" id="A0A4Z2I117"/>
<accession>A0A4Z2I117</accession>
<sequence length="73" mass="8196">MEHIEHDIFPSNIPKLMINENPPPSKVLHRSYSSPRDVLIIVHSTTITTGDICCSVYLDLECPRGWPALLLLG</sequence>
<gene>
    <name evidence="1" type="ORF">EYF80_018123</name>
</gene>
<organism evidence="1 2">
    <name type="scientific">Liparis tanakae</name>
    <name type="common">Tanaka's snailfish</name>
    <dbReference type="NCBI Taxonomy" id="230148"/>
    <lineage>
        <taxon>Eukaryota</taxon>
        <taxon>Metazoa</taxon>
        <taxon>Chordata</taxon>
        <taxon>Craniata</taxon>
        <taxon>Vertebrata</taxon>
        <taxon>Euteleostomi</taxon>
        <taxon>Actinopterygii</taxon>
        <taxon>Neopterygii</taxon>
        <taxon>Teleostei</taxon>
        <taxon>Neoteleostei</taxon>
        <taxon>Acanthomorphata</taxon>
        <taxon>Eupercaria</taxon>
        <taxon>Perciformes</taxon>
        <taxon>Cottioidei</taxon>
        <taxon>Cottales</taxon>
        <taxon>Liparidae</taxon>
        <taxon>Liparis</taxon>
    </lineage>
</organism>
<proteinExistence type="predicted"/>
<reference evidence="1 2" key="1">
    <citation type="submission" date="2019-03" db="EMBL/GenBank/DDBJ databases">
        <title>First draft genome of Liparis tanakae, snailfish: a comprehensive survey of snailfish specific genes.</title>
        <authorList>
            <person name="Kim W."/>
            <person name="Song I."/>
            <person name="Jeong J.-H."/>
            <person name="Kim D."/>
            <person name="Kim S."/>
            <person name="Ryu S."/>
            <person name="Song J.Y."/>
            <person name="Lee S.K."/>
        </authorList>
    </citation>
    <scope>NUCLEOTIDE SEQUENCE [LARGE SCALE GENOMIC DNA]</scope>
    <source>
        <tissue evidence="1">Muscle</tissue>
    </source>
</reference>
<evidence type="ECO:0000313" key="1">
    <source>
        <dbReference type="EMBL" id="TNN71598.1"/>
    </source>
</evidence>